<dbReference type="PANTHER" id="PTHR42934">
    <property type="entry name" value="GLYCOLATE OXIDASE SUBUNIT GLCD"/>
    <property type="match status" value="1"/>
</dbReference>
<protein>
    <submittedName>
        <fullName evidence="7">Uncharacterized protein</fullName>
    </submittedName>
</protein>
<dbReference type="InterPro" id="IPR016164">
    <property type="entry name" value="FAD-linked_Oxase-like_C"/>
</dbReference>
<evidence type="ECO:0000256" key="4">
    <source>
        <dbReference type="ARBA" id="ARBA00023002"/>
    </source>
</evidence>
<dbReference type="InterPro" id="IPR006094">
    <property type="entry name" value="Oxid_FAD_bind_N"/>
</dbReference>
<gene>
    <name evidence="7" type="ORF">GCM10023346_43730</name>
</gene>
<dbReference type="Proteomes" id="UP001500200">
    <property type="component" value="Unassembled WGS sequence"/>
</dbReference>
<dbReference type="PANTHER" id="PTHR42934:SF2">
    <property type="entry name" value="GLYCOLATE OXIDASE SUBUNIT GLCD"/>
    <property type="match status" value="1"/>
</dbReference>
<dbReference type="InterPro" id="IPR036318">
    <property type="entry name" value="FAD-bd_PCMH-like_sf"/>
</dbReference>
<evidence type="ECO:0000313" key="7">
    <source>
        <dbReference type="EMBL" id="GAA5200792.1"/>
    </source>
</evidence>
<evidence type="ECO:0000259" key="6">
    <source>
        <dbReference type="PROSITE" id="PS51387"/>
    </source>
</evidence>
<dbReference type="Gene3D" id="1.10.45.10">
    <property type="entry name" value="Vanillyl-alcohol Oxidase, Chain A, domain 4"/>
    <property type="match status" value="1"/>
</dbReference>
<evidence type="ECO:0000256" key="1">
    <source>
        <dbReference type="ARBA" id="ARBA00001974"/>
    </source>
</evidence>
<dbReference type="InterPro" id="IPR051914">
    <property type="entry name" value="FAD-linked_OxidoTrans_Type4"/>
</dbReference>
<evidence type="ECO:0000256" key="2">
    <source>
        <dbReference type="ARBA" id="ARBA00022630"/>
    </source>
</evidence>
<dbReference type="InterPro" id="IPR016166">
    <property type="entry name" value="FAD-bd_PCMH"/>
</dbReference>
<dbReference type="PROSITE" id="PS51387">
    <property type="entry name" value="FAD_PCMH"/>
    <property type="match status" value="1"/>
</dbReference>
<dbReference type="PROSITE" id="PS51186">
    <property type="entry name" value="GNAT"/>
    <property type="match status" value="1"/>
</dbReference>
<dbReference type="InterPro" id="IPR016169">
    <property type="entry name" value="FAD-bd_PCMH_sub2"/>
</dbReference>
<dbReference type="SUPFAM" id="SSF55729">
    <property type="entry name" value="Acyl-CoA N-acyltransferases (Nat)"/>
    <property type="match status" value="1"/>
</dbReference>
<dbReference type="EMBL" id="BAABKK010000032">
    <property type="protein sequence ID" value="GAA5200792.1"/>
    <property type="molecule type" value="Genomic_DNA"/>
</dbReference>
<comment type="cofactor">
    <cofactor evidence="1">
        <name>FAD</name>
        <dbReference type="ChEBI" id="CHEBI:57692"/>
    </cofactor>
</comment>
<dbReference type="InterPro" id="IPR016171">
    <property type="entry name" value="Vanillyl_alc_oxidase_C-sub2"/>
</dbReference>
<dbReference type="Gene3D" id="3.30.70.2740">
    <property type="match status" value="1"/>
</dbReference>
<dbReference type="InterPro" id="IPR000182">
    <property type="entry name" value="GNAT_dom"/>
</dbReference>
<name>A0ABP9STC4_9MICC</name>
<organism evidence="7 8">
    <name type="scientific">Arthrobacter gyeryongensis</name>
    <dbReference type="NCBI Taxonomy" id="1650592"/>
    <lineage>
        <taxon>Bacteria</taxon>
        <taxon>Bacillati</taxon>
        <taxon>Actinomycetota</taxon>
        <taxon>Actinomycetes</taxon>
        <taxon>Micrococcales</taxon>
        <taxon>Micrococcaceae</taxon>
        <taxon>Arthrobacter</taxon>
    </lineage>
</organism>
<dbReference type="Gene3D" id="3.40.630.30">
    <property type="match status" value="1"/>
</dbReference>
<keyword evidence="4" id="KW-0560">Oxidoreductase</keyword>
<feature type="domain" description="N-acetyltransferase" evidence="5">
    <location>
        <begin position="10"/>
        <end position="181"/>
    </location>
</feature>
<keyword evidence="2" id="KW-0285">Flavoprotein</keyword>
<reference evidence="8" key="1">
    <citation type="journal article" date="2019" name="Int. J. Syst. Evol. Microbiol.">
        <title>The Global Catalogue of Microorganisms (GCM) 10K type strain sequencing project: providing services to taxonomists for standard genome sequencing and annotation.</title>
        <authorList>
            <consortium name="The Broad Institute Genomics Platform"/>
            <consortium name="The Broad Institute Genome Sequencing Center for Infectious Disease"/>
            <person name="Wu L."/>
            <person name="Ma J."/>
        </authorList>
    </citation>
    <scope>NUCLEOTIDE SEQUENCE [LARGE SCALE GENOMIC DNA]</scope>
    <source>
        <strain evidence="8">JCM 18514</strain>
    </source>
</reference>
<feature type="domain" description="FAD-binding PCMH-type" evidence="6">
    <location>
        <begin position="227"/>
        <end position="406"/>
    </location>
</feature>
<dbReference type="SUPFAM" id="SSF55103">
    <property type="entry name" value="FAD-linked oxidases, C-terminal domain"/>
    <property type="match status" value="1"/>
</dbReference>
<dbReference type="SUPFAM" id="SSF56176">
    <property type="entry name" value="FAD-binding/transporter-associated domain-like"/>
    <property type="match status" value="1"/>
</dbReference>
<dbReference type="InterPro" id="IPR016181">
    <property type="entry name" value="Acyl_CoA_acyltransferase"/>
</dbReference>
<comment type="caution">
    <text evidence="7">The sequence shown here is derived from an EMBL/GenBank/DDBJ whole genome shotgun (WGS) entry which is preliminary data.</text>
</comment>
<dbReference type="Pfam" id="PF01565">
    <property type="entry name" value="FAD_binding_4"/>
    <property type="match status" value="1"/>
</dbReference>
<evidence type="ECO:0000313" key="8">
    <source>
        <dbReference type="Proteomes" id="UP001500200"/>
    </source>
</evidence>
<evidence type="ECO:0000259" key="5">
    <source>
        <dbReference type="PROSITE" id="PS51186"/>
    </source>
</evidence>
<dbReference type="Gene3D" id="3.30.465.10">
    <property type="match status" value="1"/>
</dbReference>
<evidence type="ECO:0000256" key="3">
    <source>
        <dbReference type="ARBA" id="ARBA00022827"/>
    </source>
</evidence>
<keyword evidence="3" id="KW-0274">FAD</keyword>
<keyword evidence="8" id="KW-1185">Reference proteome</keyword>
<dbReference type="Pfam" id="PF02913">
    <property type="entry name" value="FAD-oxidase_C"/>
    <property type="match status" value="1"/>
</dbReference>
<accession>A0ABP9STC4</accession>
<proteinExistence type="predicted"/>
<sequence length="647" mass="68865">MSGSWAAAVNRIRRLQAADWRLLRDVRLEMLSDTPMAYVESLAAARRQTDTQWQERAATMSSDSSITLVADDGTDGSRISGLMRVVVKQPQDPSQALQAMLISVYVAPEHRGLGLADQLLDEACAVAGAELGAGVIELGVHEDNARAKAFYERHGFEYTGASRPYPQDKARLEIVMARRIPHAGPTRQSASPHEFMDELAAALAPGQIAVDKDTRTSYAADLGPVLDLQLPLAVVFAESVEDVQNVVRSCAKHGVPIVARGAGTGVSGGAHASKGCIVLSLERMNRILQLNADDETAVVEPGVVNADLNAAAGEHGLMYAPDPASYKMSTIGGNVATNAGGLRCAKYGVTRDSVLALDVVMADGSLIHTGHQTFKGVAGYDLTALFVGSEGTLGIVVGVTVRLRYLPREVQTVAAFYPDFRGAAAGVLAVGRARVQPAIMEMLDAGTLAQLDELYGSDLGERGQSLLLIQTDGFGAAAEAALVREVLASGGAAVTAESTAEAERLIEMRRSSRGDEVDNEYRVGEDVAVPRSRLVDYVAALEAMAVTHDVRLKVVAHAGDGNLHPTFWVDRVDREVDADAMSRLNKALDDSIDAALEMGGTITGEHGVGQYKLRWLGLEQPGPLRELQHRIKELFDPAGILNPGKAI</sequence>
<dbReference type="Pfam" id="PF00583">
    <property type="entry name" value="Acetyltransf_1"/>
    <property type="match status" value="1"/>
</dbReference>
<dbReference type="InterPro" id="IPR004113">
    <property type="entry name" value="FAD-bd_oxidored_4_C"/>
</dbReference>
<dbReference type="CDD" id="cd04301">
    <property type="entry name" value="NAT_SF"/>
    <property type="match status" value="1"/>
</dbReference>